<proteinExistence type="predicted"/>
<dbReference type="AlphaFoldDB" id="A0A9W5TX61"/>
<evidence type="ECO:0000313" key="2">
    <source>
        <dbReference type="Proteomes" id="UP000621492"/>
    </source>
</evidence>
<dbReference type="InterPro" id="IPR015064">
    <property type="entry name" value="Sda"/>
</dbReference>
<comment type="caution">
    <text evidence="1">The sequence shown here is derived from an EMBL/GenBank/DDBJ whole genome shotgun (WGS) entry which is preliminary data.</text>
</comment>
<keyword evidence="2" id="KW-1185">Reference proteome</keyword>
<evidence type="ECO:0000313" key="1">
    <source>
        <dbReference type="EMBL" id="GGB41958.1"/>
    </source>
</evidence>
<reference evidence="1" key="2">
    <citation type="submission" date="2020-09" db="EMBL/GenBank/DDBJ databases">
        <authorList>
            <person name="Sun Q."/>
            <person name="Zhou Y."/>
        </authorList>
    </citation>
    <scope>NUCLEOTIDE SEQUENCE</scope>
    <source>
        <strain evidence="1">CGMCC 1.15454</strain>
    </source>
</reference>
<name>A0A9W5TX61_9BACI</name>
<reference evidence="1" key="1">
    <citation type="journal article" date="2014" name="Int. J. Syst. Evol. Microbiol.">
        <title>Complete genome sequence of Corynebacterium casei LMG S-19264T (=DSM 44701T), isolated from a smear-ripened cheese.</title>
        <authorList>
            <consortium name="US DOE Joint Genome Institute (JGI-PGF)"/>
            <person name="Walter F."/>
            <person name="Albersmeier A."/>
            <person name="Kalinowski J."/>
            <person name="Ruckert C."/>
        </authorList>
    </citation>
    <scope>NUCLEOTIDE SEQUENCE</scope>
    <source>
        <strain evidence="1">CGMCC 1.15454</strain>
    </source>
</reference>
<dbReference type="RefSeq" id="WP_088053178.1">
    <property type="nucleotide sequence ID" value="NZ_BMJD01000012.1"/>
</dbReference>
<dbReference type="Gene3D" id="1.10.287.1100">
    <property type="entry name" value="Sporulation inhibitor A"/>
    <property type="match status" value="1"/>
</dbReference>
<dbReference type="SUPFAM" id="SSF100985">
    <property type="entry name" value="Sporulation inhibitor Sda"/>
    <property type="match status" value="1"/>
</dbReference>
<dbReference type="Proteomes" id="UP000621492">
    <property type="component" value="Unassembled WGS sequence"/>
</dbReference>
<dbReference type="EMBL" id="BMJD01000012">
    <property type="protein sequence ID" value="GGB41958.1"/>
    <property type="molecule type" value="Genomic_DNA"/>
</dbReference>
<accession>A0A9W5TX61</accession>
<sequence>MHNLSNEQLVEAYTKAKELNLDTEFVRNLDKELRNRLIFMIKK</sequence>
<evidence type="ECO:0008006" key="3">
    <source>
        <dbReference type="Google" id="ProtNLM"/>
    </source>
</evidence>
<dbReference type="InterPro" id="IPR036916">
    <property type="entry name" value="Sda_sf"/>
</dbReference>
<protein>
    <recommendedName>
        <fullName evidence="3">Sporulation histidine kinase inhibitor Sda</fullName>
    </recommendedName>
</protein>
<dbReference type="Pfam" id="PF08970">
    <property type="entry name" value="Sda"/>
    <property type="match status" value="1"/>
</dbReference>
<organism evidence="1 2">
    <name type="scientific">Lentibacillus populi</name>
    <dbReference type="NCBI Taxonomy" id="1827502"/>
    <lineage>
        <taxon>Bacteria</taxon>
        <taxon>Bacillati</taxon>
        <taxon>Bacillota</taxon>
        <taxon>Bacilli</taxon>
        <taxon>Bacillales</taxon>
        <taxon>Bacillaceae</taxon>
        <taxon>Lentibacillus</taxon>
    </lineage>
</organism>
<gene>
    <name evidence="1" type="ORF">GCM10011409_19390</name>
</gene>